<dbReference type="AlphaFoldDB" id="A0A4Y7SJ55"/>
<proteinExistence type="predicted"/>
<organism evidence="1 2">
    <name type="scientific">Coprinellus micaceus</name>
    <name type="common">Glistening ink-cap mushroom</name>
    <name type="synonym">Coprinus micaceus</name>
    <dbReference type="NCBI Taxonomy" id="71717"/>
    <lineage>
        <taxon>Eukaryota</taxon>
        <taxon>Fungi</taxon>
        <taxon>Dikarya</taxon>
        <taxon>Basidiomycota</taxon>
        <taxon>Agaricomycotina</taxon>
        <taxon>Agaricomycetes</taxon>
        <taxon>Agaricomycetidae</taxon>
        <taxon>Agaricales</taxon>
        <taxon>Agaricineae</taxon>
        <taxon>Psathyrellaceae</taxon>
        <taxon>Coprinellus</taxon>
    </lineage>
</organism>
<feature type="non-terminal residue" evidence="1">
    <location>
        <position position="1"/>
    </location>
</feature>
<evidence type="ECO:0000313" key="2">
    <source>
        <dbReference type="Proteomes" id="UP000298030"/>
    </source>
</evidence>
<dbReference type="Proteomes" id="UP000298030">
    <property type="component" value="Unassembled WGS sequence"/>
</dbReference>
<reference evidence="1 2" key="1">
    <citation type="journal article" date="2019" name="Nat. Ecol. Evol.">
        <title>Megaphylogeny resolves global patterns of mushroom evolution.</title>
        <authorList>
            <person name="Varga T."/>
            <person name="Krizsan K."/>
            <person name="Foldi C."/>
            <person name="Dima B."/>
            <person name="Sanchez-Garcia M."/>
            <person name="Sanchez-Ramirez S."/>
            <person name="Szollosi G.J."/>
            <person name="Szarkandi J.G."/>
            <person name="Papp V."/>
            <person name="Albert L."/>
            <person name="Andreopoulos W."/>
            <person name="Angelini C."/>
            <person name="Antonin V."/>
            <person name="Barry K.W."/>
            <person name="Bougher N.L."/>
            <person name="Buchanan P."/>
            <person name="Buyck B."/>
            <person name="Bense V."/>
            <person name="Catcheside P."/>
            <person name="Chovatia M."/>
            <person name="Cooper J."/>
            <person name="Damon W."/>
            <person name="Desjardin D."/>
            <person name="Finy P."/>
            <person name="Geml J."/>
            <person name="Haridas S."/>
            <person name="Hughes K."/>
            <person name="Justo A."/>
            <person name="Karasinski D."/>
            <person name="Kautmanova I."/>
            <person name="Kiss B."/>
            <person name="Kocsube S."/>
            <person name="Kotiranta H."/>
            <person name="LaButti K.M."/>
            <person name="Lechner B.E."/>
            <person name="Liimatainen K."/>
            <person name="Lipzen A."/>
            <person name="Lukacs Z."/>
            <person name="Mihaltcheva S."/>
            <person name="Morgado L.N."/>
            <person name="Niskanen T."/>
            <person name="Noordeloos M.E."/>
            <person name="Ohm R.A."/>
            <person name="Ortiz-Santana B."/>
            <person name="Ovrebo C."/>
            <person name="Racz N."/>
            <person name="Riley R."/>
            <person name="Savchenko A."/>
            <person name="Shiryaev A."/>
            <person name="Soop K."/>
            <person name="Spirin V."/>
            <person name="Szebenyi C."/>
            <person name="Tomsovsky M."/>
            <person name="Tulloss R.E."/>
            <person name="Uehling J."/>
            <person name="Grigoriev I.V."/>
            <person name="Vagvolgyi C."/>
            <person name="Papp T."/>
            <person name="Martin F.M."/>
            <person name="Miettinen O."/>
            <person name="Hibbett D.S."/>
            <person name="Nagy L.G."/>
        </authorList>
    </citation>
    <scope>NUCLEOTIDE SEQUENCE [LARGE SCALE GENOMIC DNA]</scope>
    <source>
        <strain evidence="1 2">FP101781</strain>
    </source>
</reference>
<sequence length="199" mass="21909">CNNCSPAVTLDSSAPRILEHIGAHILFDSKVKRSDEPCGLCQLPAQLCRIIVVPGKGTKASPHVDWNRSTGCARPVNFSYRWASEYNDSSPCTNVPLICKLCPKDAPAVWRYNLSFHLGHVHSQEAVAQYADLCNLSDKEMAGMKDVWRNRLKAKATKRSQKNAPLLTISEAHCSTTPIHSYVPSSAGLPIIALTSWLR</sequence>
<accession>A0A4Y7SJ55</accession>
<keyword evidence="2" id="KW-1185">Reference proteome</keyword>
<name>A0A4Y7SJ55_COPMI</name>
<dbReference type="OrthoDB" id="3241874at2759"/>
<evidence type="ECO:0000313" key="1">
    <source>
        <dbReference type="EMBL" id="TEB21893.1"/>
    </source>
</evidence>
<protein>
    <submittedName>
        <fullName evidence="1">Uncharacterized protein</fullName>
    </submittedName>
</protein>
<comment type="caution">
    <text evidence="1">The sequence shown here is derived from an EMBL/GenBank/DDBJ whole genome shotgun (WGS) entry which is preliminary data.</text>
</comment>
<dbReference type="EMBL" id="QPFP01000100">
    <property type="protein sequence ID" value="TEB21893.1"/>
    <property type="molecule type" value="Genomic_DNA"/>
</dbReference>
<gene>
    <name evidence="1" type="ORF">FA13DRAFT_1642110</name>
</gene>